<evidence type="ECO:0000256" key="4">
    <source>
        <dbReference type="ARBA" id="ARBA00022842"/>
    </source>
</evidence>
<comment type="caution">
    <text evidence="9">The sequence shown here is derived from an EMBL/GenBank/DDBJ whole genome shotgun (WGS) entry which is preliminary data.</text>
</comment>
<keyword evidence="10" id="KW-1185">Reference proteome</keyword>
<dbReference type="InterPro" id="IPR036291">
    <property type="entry name" value="NAD(P)-bd_dom_sf"/>
</dbReference>
<keyword evidence="6" id="KW-1003">Cell membrane</keyword>
<keyword evidence="3 6" id="KW-0479">Metal-binding</keyword>
<dbReference type="Proteomes" id="UP001595812">
    <property type="component" value="Unassembled WGS sequence"/>
</dbReference>
<dbReference type="Gene3D" id="3.90.25.10">
    <property type="entry name" value="UDP-galactose 4-epimerase, domain 1"/>
    <property type="match status" value="1"/>
</dbReference>
<feature type="binding site" evidence="6">
    <location>
        <position position="367"/>
    </location>
    <ligand>
        <name>Mg(2+)</name>
        <dbReference type="ChEBI" id="CHEBI:18420"/>
        <label>2</label>
    </ligand>
</feature>
<feature type="binding site" evidence="6">
    <location>
        <begin position="369"/>
        <end position="372"/>
    </location>
    <ligand>
        <name>substrate</name>
    </ligand>
</feature>
<keyword evidence="7 9" id="KW-0560">Oxidoreductase</keyword>
<evidence type="ECO:0000256" key="6">
    <source>
        <dbReference type="HAMAP-Rule" id="MF_02095"/>
    </source>
</evidence>
<comment type="similarity">
    <text evidence="6">Belongs to the inositol monophosphatase superfamily. CysQ family.</text>
</comment>
<comment type="subcellular location">
    <subcellularLocation>
        <location evidence="6">Cell membrane</location>
        <topology evidence="6">Peripheral membrane protein</topology>
        <orientation evidence="6">Cytoplasmic side</orientation>
    </subcellularLocation>
</comment>
<keyword evidence="7" id="KW-0521">NADP</keyword>
<dbReference type="InterPro" id="IPR000760">
    <property type="entry name" value="Inositol_monophosphatase-like"/>
</dbReference>
<keyword evidence="4 6" id="KW-0460">Magnesium</keyword>
<dbReference type="Pfam" id="PF04321">
    <property type="entry name" value="RmlD_sub_bind"/>
    <property type="match status" value="1"/>
</dbReference>
<comment type="cofactor">
    <cofactor evidence="6">
        <name>Mg(2+)</name>
        <dbReference type="ChEBI" id="CHEBI:18420"/>
    </cofactor>
</comment>
<dbReference type="Pfam" id="PF00459">
    <property type="entry name" value="Inositol_P"/>
    <property type="match status" value="1"/>
</dbReference>
<dbReference type="CDD" id="cd01638">
    <property type="entry name" value="CysQ"/>
    <property type="match status" value="1"/>
</dbReference>
<gene>
    <name evidence="9" type="primary">rfbD</name>
    <name evidence="6" type="synonym">cysQ</name>
    <name evidence="9" type="ORF">ACFOSX_03015</name>
</gene>
<reference evidence="10" key="1">
    <citation type="journal article" date="2019" name="Int. J. Syst. Evol. Microbiol.">
        <title>The Global Catalogue of Microorganisms (GCM) 10K type strain sequencing project: providing services to taxonomists for standard genome sequencing and annotation.</title>
        <authorList>
            <consortium name="The Broad Institute Genomics Platform"/>
            <consortium name="The Broad Institute Genome Sequencing Center for Infectious Disease"/>
            <person name="Wu L."/>
            <person name="Ma J."/>
        </authorList>
    </citation>
    <scope>NUCLEOTIDE SEQUENCE [LARGE SCALE GENOMIC DNA]</scope>
    <source>
        <strain evidence="10">CECT 8979</strain>
    </source>
</reference>
<dbReference type="NCBIfam" id="TIGR01331">
    <property type="entry name" value="bisphos_cysQ"/>
    <property type="match status" value="1"/>
</dbReference>
<comment type="catalytic activity">
    <reaction evidence="5">
        <text>dTDP-beta-L-rhamnose + NADP(+) = dTDP-4-dehydro-beta-L-rhamnose + NADPH + H(+)</text>
        <dbReference type="Rhea" id="RHEA:21796"/>
        <dbReference type="ChEBI" id="CHEBI:15378"/>
        <dbReference type="ChEBI" id="CHEBI:57510"/>
        <dbReference type="ChEBI" id="CHEBI:57783"/>
        <dbReference type="ChEBI" id="CHEBI:58349"/>
        <dbReference type="ChEBI" id="CHEBI:62830"/>
        <dbReference type="EC" id="1.1.1.133"/>
    </reaction>
</comment>
<feature type="binding site" evidence="6">
    <location>
        <position position="347"/>
    </location>
    <ligand>
        <name>Mg(2+)</name>
        <dbReference type="ChEBI" id="CHEBI:18420"/>
        <label>1</label>
    </ligand>
</feature>
<dbReference type="RefSeq" id="WP_386096878.1">
    <property type="nucleotide sequence ID" value="NZ_JBHSAT010000004.1"/>
</dbReference>
<keyword evidence="6" id="KW-0378">Hydrolase</keyword>
<sequence length="547" mass="62146">MKRKILIMGGGGQLGLSIQSVAYKYTDLRLKYTNSQELDITDKEKLEQYFKHHDFEYCVNCAAYTAVDQAETEIELAQRINSLGPSFLAELCAKYNVILVHISTDFVFDGNSERPYKETDGTNPLNSYGQSKLDGEKAITAILKNHFIIRTSWLYSEFNQNFFKTMMKHGSVKEELSVVNDQFGSPTYAPDLAHVILKIIQSKSKTFGLYHFSNKGGISWFQFAKSIFEYSGLRTKVNPISISDYQTRAKRPKYSVMDTSKIEKAFNLKTPEYKSSLRKAVERLQDLNYQIAIKASIKAGKTIMDVYDGEFGVELKADDSPLTLADRNANEVINAFLKTTPFPIISEENKQIEYTVRKKWSCYWLVDPLDGTKEFVKRNGEFTVNIALIKYGKPQFGVIYVPVTKTFYVADVSENRAYKHQLITHQMPSNLFEENSRLTRKSNESDRIRVVGSRSHMNEETTAFIRDLEANNHNVEIVSKGSSLKFCIIAEGLADVYPRFGPTMEWDTGAGQALCEAMGASVISSETNKPLGYNKENLLNPYFKVSF</sequence>
<dbReference type="PRINTS" id="PR00377">
    <property type="entry name" value="IMPHPHTASES"/>
</dbReference>
<dbReference type="EMBL" id="JBHSAT010000004">
    <property type="protein sequence ID" value="MFC3876192.1"/>
    <property type="molecule type" value="Genomic_DNA"/>
</dbReference>
<evidence type="ECO:0000313" key="9">
    <source>
        <dbReference type="EMBL" id="MFC3876192.1"/>
    </source>
</evidence>
<evidence type="ECO:0000256" key="5">
    <source>
        <dbReference type="ARBA" id="ARBA00048200"/>
    </source>
</evidence>
<dbReference type="PANTHER" id="PTHR10491">
    <property type="entry name" value="DTDP-4-DEHYDRORHAMNOSE REDUCTASE"/>
    <property type="match status" value="1"/>
</dbReference>
<evidence type="ECO:0000256" key="1">
    <source>
        <dbReference type="ARBA" id="ARBA00004781"/>
    </source>
</evidence>
<dbReference type="Gene3D" id="3.30.540.10">
    <property type="entry name" value="Fructose-1,6-Bisphosphatase, subunit A, domain 1"/>
    <property type="match status" value="1"/>
</dbReference>
<feature type="binding site" evidence="6">
    <location>
        <position position="367"/>
    </location>
    <ligand>
        <name>Mg(2+)</name>
        <dbReference type="ChEBI" id="CHEBI:18420"/>
        <label>1</label>
    </ligand>
</feature>
<feature type="binding site" evidence="6">
    <location>
        <position position="370"/>
    </location>
    <ligand>
        <name>Mg(2+)</name>
        <dbReference type="ChEBI" id="CHEBI:18420"/>
        <label>2</label>
    </ligand>
</feature>
<evidence type="ECO:0000313" key="10">
    <source>
        <dbReference type="Proteomes" id="UP001595812"/>
    </source>
</evidence>
<dbReference type="CDD" id="cd05254">
    <property type="entry name" value="dTDP_HR_like_SDR_e"/>
    <property type="match status" value="1"/>
</dbReference>
<protein>
    <recommendedName>
        <fullName evidence="6">3'(2'),5'-bisphosphate nucleotidase CysQ</fullName>
        <ecNumber evidence="6">3.1.3.7</ecNumber>
    </recommendedName>
    <alternativeName>
        <fullName evidence="6">3'(2'),5-bisphosphonucleoside 3'(2')-phosphohydrolase</fullName>
    </alternativeName>
    <alternativeName>
        <fullName evidence="6">3'-phosphoadenosine 5'-phosphate phosphatase</fullName>
        <shortName evidence="6">PAP phosphatase</shortName>
    </alternativeName>
</protein>
<dbReference type="InterPro" id="IPR006240">
    <property type="entry name" value="CysQ"/>
</dbReference>
<feature type="binding site" evidence="6">
    <location>
        <position position="369"/>
    </location>
    <ligand>
        <name>Mg(2+)</name>
        <dbReference type="ChEBI" id="CHEBI:18420"/>
        <label>1</label>
    </ligand>
</feature>
<dbReference type="InterPro" id="IPR005913">
    <property type="entry name" value="dTDP_dehydrorham_reduct"/>
</dbReference>
<feature type="binding site" evidence="6">
    <location>
        <position position="507"/>
    </location>
    <ligand>
        <name>Mg(2+)</name>
        <dbReference type="ChEBI" id="CHEBI:18420"/>
        <label>2</label>
    </ligand>
</feature>
<dbReference type="SUPFAM" id="SSF51735">
    <property type="entry name" value="NAD(P)-binding Rossmann-fold domains"/>
    <property type="match status" value="1"/>
</dbReference>
<comment type="catalytic activity">
    <reaction evidence="6">
        <text>adenosine 3',5'-bisphosphate + H2O = AMP + phosphate</text>
        <dbReference type="Rhea" id="RHEA:10040"/>
        <dbReference type="ChEBI" id="CHEBI:15377"/>
        <dbReference type="ChEBI" id="CHEBI:43474"/>
        <dbReference type="ChEBI" id="CHEBI:58343"/>
        <dbReference type="ChEBI" id="CHEBI:456215"/>
        <dbReference type="EC" id="3.1.3.7"/>
    </reaction>
</comment>
<dbReference type="InterPro" id="IPR020583">
    <property type="entry name" value="Inositol_monoP_metal-BS"/>
</dbReference>
<feature type="domain" description="RmlD-like substrate binding" evidence="8">
    <location>
        <begin position="4"/>
        <end position="284"/>
    </location>
</feature>
<proteinExistence type="inferred from homology"/>
<accession>A0ABV8AHW1</accession>
<evidence type="ECO:0000259" key="8">
    <source>
        <dbReference type="Pfam" id="PF04321"/>
    </source>
</evidence>
<comment type="function">
    <text evidence="7">Catalyzes the reduction of dTDP-6-deoxy-L-lyxo-4-hexulose to yield dTDP-L-rhamnose.</text>
</comment>
<dbReference type="HAMAP" id="MF_02095">
    <property type="entry name" value="CysQ"/>
    <property type="match status" value="1"/>
</dbReference>
<comment type="function">
    <text evidence="6">Converts adenosine-3',5'-bisphosphate (PAP) to AMP.</text>
</comment>
<dbReference type="PROSITE" id="PS00629">
    <property type="entry name" value="IMP_1"/>
    <property type="match status" value="1"/>
</dbReference>
<name>A0ABV8AHW1_9FLAO</name>
<keyword evidence="6" id="KW-0472">Membrane</keyword>
<feature type="binding site" evidence="6">
    <location>
        <position position="347"/>
    </location>
    <ligand>
        <name>substrate</name>
    </ligand>
</feature>
<dbReference type="InterPro" id="IPR029903">
    <property type="entry name" value="RmlD-like-bd"/>
</dbReference>
<evidence type="ECO:0000256" key="2">
    <source>
        <dbReference type="ARBA" id="ARBA00010944"/>
    </source>
</evidence>
<feature type="binding site" evidence="6">
    <location>
        <position position="507"/>
    </location>
    <ligand>
        <name>substrate</name>
    </ligand>
</feature>
<dbReference type="NCBIfam" id="TIGR01214">
    <property type="entry name" value="rmlD"/>
    <property type="match status" value="1"/>
</dbReference>
<organism evidence="9 10">
    <name type="scientific">Winogradskyella maritima</name>
    <dbReference type="NCBI Taxonomy" id="1517766"/>
    <lineage>
        <taxon>Bacteria</taxon>
        <taxon>Pseudomonadati</taxon>
        <taxon>Bacteroidota</taxon>
        <taxon>Flavobacteriia</taxon>
        <taxon>Flavobacteriales</taxon>
        <taxon>Flavobacteriaceae</taxon>
        <taxon>Winogradskyella</taxon>
    </lineage>
</organism>
<comment type="pathway">
    <text evidence="1 7">Carbohydrate biosynthesis; dTDP-L-rhamnose biosynthesis.</text>
</comment>
<dbReference type="SUPFAM" id="SSF56655">
    <property type="entry name" value="Carbohydrate phosphatase"/>
    <property type="match status" value="1"/>
</dbReference>
<dbReference type="Gene3D" id="3.40.190.80">
    <property type="match status" value="1"/>
</dbReference>
<dbReference type="Gene3D" id="3.40.50.720">
    <property type="entry name" value="NAD(P)-binding Rossmann-like Domain"/>
    <property type="match status" value="1"/>
</dbReference>
<comment type="similarity">
    <text evidence="2 7">Belongs to the dTDP-4-dehydrorhamnose reductase family.</text>
</comment>
<evidence type="ECO:0000256" key="3">
    <source>
        <dbReference type="ARBA" id="ARBA00022723"/>
    </source>
</evidence>
<evidence type="ECO:0000256" key="7">
    <source>
        <dbReference type="RuleBase" id="RU364082"/>
    </source>
</evidence>
<dbReference type="GO" id="GO:0008831">
    <property type="term" value="F:dTDP-4-dehydrorhamnose reductase activity"/>
    <property type="evidence" value="ECO:0007669"/>
    <property type="project" value="UniProtKB-EC"/>
</dbReference>
<dbReference type="PANTHER" id="PTHR10491:SF4">
    <property type="entry name" value="METHIONINE ADENOSYLTRANSFERASE 2 SUBUNIT BETA"/>
    <property type="match status" value="1"/>
</dbReference>
<dbReference type="EC" id="3.1.3.7" evidence="6"/>